<protein>
    <recommendedName>
        <fullName evidence="1">PLD phosphodiesterase domain-containing protein</fullName>
    </recommendedName>
</protein>
<comment type="caution">
    <text evidence="2">The sequence shown here is derived from an EMBL/GenBank/DDBJ whole genome shotgun (WGS) entry which is preliminary data.</text>
</comment>
<dbReference type="GO" id="GO:0008808">
    <property type="term" value="F:cardiolipin synthase activity"/>
    <property type="evidence" value="ECO:0007669"/>
    <property type="project" value="TreeGrafter"/>
</dbReference>
<dbReference type="Gene3D" id="3.30.870.10">
    <property type="entry name" value="Endonuclease Chain A"/>
    <property type="match status" value="2"/>
</dbReference>
<organism evidence="2">
    <name type="scientific">marine sediment metagenome</name>
    <dbReference type="NCBI Taxonomy" id="412755"/>
    <lineage>
        <taxon>unclassified sequences</taxon>
        <taxon>metagenomes</taxon>
        <taxon>ecological metagenomes</taxon>
    </lineage>
</organism>
<accession>X0TCA6</accession>
<dbReference type="InterPro" id="IPR001736">
    <property type="entry name" value="PLipase_D/transphosphatidylase"/>
</dbReference>
<gene>
    <name evidence="2" type="ORF">S01H1_05461</name>
</gene>
<dbReference type="CDD" id="cd09110">
    <property type="entry name" value="PLDc_CLS_1"/>
    <property type="match status" value="1"/>
</dbReference>
<dbReference type="SMART" id="SM00155">
    <property type="entry name" value="PLDc"/>
    <property type="match status" value="2"/>
</dbReference>
<dbReference type="CDD" id="cd09159">
    <property type="entry name" value="PLDc_ybhO_like_2"/>
    <property type="match status" value="1"/>
</dbReference>
<dbReference type="GO" id="GO:0016020">
    <property type="term" value="C:membrane"/>
    <property type="evidence" value="ECO:0007669"/>
    <property type="project" value="TreeGrafter"/>
</dbReference>
<dbReference type="PANTHER" id="PTHR21248">
    <property type="entry name" value="CARDIOLIPIN SYNTHASE"/>
    <property type="match status" value="1"/>
</dbReference>
<dbReference type="PANTHER" id="PTHR21248:SF22">
    <property type="entry name" value="PHOSPHOLIPASE D"/>
    <property type="match status" value="1"/>
</dbReference>
<dbReference type="SUPFAM" id="SSF56024">
    <property type="entry name" value="Phospholipase D/nuclease"/>
    <property type="match status" value="2"/>
</dbReference>
<evidence type="ECO:0000313" key="2">
    <source>
        <dbReference type="EMBL" id="GAF73700.1"/>
    </source>
</evidence>
<feature type="domain" description="PLD phosphodiesterase" evidence="1">
    <location>
        <begin position="60"/>
        <end position="87"/>
    </location>
</feature>
<dbReference type="GO" id="GO:0032049">
    <property type="term" value="P:cardiolipin biosynthetic process"/>
    <property type="evidence" value="ECO:0007669"/>
    <property type="project" value="UniProtKB-ARBA"/>
</dbReference>
<proteinExistence type="predicted"/>
<feature type="domain" description="PLD phosphodiesterase" evidence="1">
    <location>
        <begin position="260"/>
        <end position="287"/>
    </location>
</feature>
<reference evidence="2" key="1">
    <citation type="journal article" date="2014" name="Front. Microbiol.">
        <title>High frequency of phylogenetically diverse reductive dehalogenase-homologous genes in deep subseafloor sedimentary metagenomes.</title>
        <authorList>
            <person name="Kawai M."/>
            <person name="Futagami T."/>
            <person name="Toyoda A."/>
            <person name="Takaki Y."/>
            <person name="Nishi S."/>
            <person name="Hori S."/>
            <person name="Arai W."/>
            <person name="Tsubouchi T."/>
            <person name="Morono Y."/>
            <person name="Uchiyama I."/>
            <person name="Ito T."/>
            <person name="Fujiyama A."/>
            <person name="Inagaki F."/>
            <person name="Takami H."/>
        </authorList>
    </citation>
    <scope>NUCLEOTIDE SEQUENCE</scope>
    <source>
        <strain evidence="2">Expedition CK06-06</strain>
    </source>
</reference>
<name>X0TCA6_9ZZZZ</name>
<sequence length="347" mass="39419">MGSKIASALKKRSNEGVEICIVYDYLGSRETSSFFWNDLANHHIKVRPFNPLPWWTIIRFNNRNHRKIVLVDGETGLIGDFGIGKQYEGDGYSEGSWRVSAILIRGPAVSDLEDVFLESWEEAGIGIIKKDLPIPLINILWDIPLSLFAKSGKEQEKPLPCKLESGSAVRVISSTPNWGSTDILEAFLLAFQSAEKTIHITQTYFIPNSRIRNALIDASKRGVDVKIILPGQTDVKLAKSAAEMSYQELLEGGIRLFEREGSMLHTKAMVIDSIWSSLGSCNIDDRSFILNYECNLNVYNEEFGKSMEKMFAEDLEYCKEIILKSWEKRSWWKCFKIKLLTPIIKQL</sequence>
<dbReference type="InterPro" id="IPR025202">
    <property type="entry name" value="PLD-like_dom"/>
</dbReference>
<dbReference type="AlphaFoldDB" id="X0TCA6"/>
<evidence type="ECO:0000259" key="1">
    <source>
        <dbReference type="PROSITE" id="PS50035"/>
    </source>
</evidence>
<dbReference type="EMBL" id="BARS01002846">
    <property type="protein sequence ID" value="GAF73700.1"/>
    <property type="molecule type" value="Genomic_DNA"/>
</dbReference>
<dbReference type="Pfam" id="PF13091">
    <property type="entry name" value="PLDc_2"/>
    <property type="match status" value="1"/>
</dbReference>
<dbReference type="PROSITE" id="PS50035">
    <property type="entry name" value="PLD"/>
    <property type="match status" value="2"/>
</dbReference>